<dbReference type="AlphaFoldDB" id="A0A094W664"/>
<protein>
    <submittedName>
        <fullName evidence="2">Uncharacterized protein</fullName>
    </submittedName>
</protein>
<comment type="caution">
    <text evidence="2">The sequence shown here is derived from an EMBL/GenBank/DDBJ whole genome shotgun (WGS) entry which is preliminary data.</text>
</comment>
<evidence type="ECO:0000256" key="1">
    <source>
        <dbReference type="SAM" id="MobiDB-lite"/>
    </source>
</evidence>
<sequence>MQDERKKEVGETNKTSSVPNASGFRIMFRGRFQTKNT</sequence>
<dbReference type="Proteomes" id="UP000029452">
    <property type="component" value="Unassembled WGS sequence"/>
</dbReference>
<organism evidence="2 3">
    <name type="scientific">Leptospirillum ferriphilum</name>
    <dbReference type="NCBI Taxonomy" id="178606"/>
    <lineage>
        <taxon>Bacteria</taxon>
        <taxon>Pseudomonadati</taxon>
        <taxon>Nitrospirota</taxon>
        <taxon>Nitrospiria</taxon>
        <taxon>Nitrospirales</taxon>
        <taxon>Nitrospiraceae</taxon>
        <taxon>Leptospirillum</taxon>
    </lineage>
</organism>
<evidence type="ECO:0000313" key="3">
    <source>
        <dbReference type="Proteomes" id="UP000029452"/>
    </source>
</evidence>
<accession>A0A094W664</accession>
<feature type="compositionally biased region" description="Basic and acidic residues" evidence="1">
    <location>
        <begin position="1"/>
        <end position="11"/>
    </location>
</feature>
<evidence type="ECO:0000313" key="2">
    <source>
        <dbReference type="EMBL" id="KGA92948.1"/>
    </source>
</evidence>
<name>A0A094W664_9BACT</name>
<reference evidence="2 3" key="1">
    <citation type="submission" date="2014-06" db="EMBL/GenBank/DDBJ databases">
        <title>Draft genome sequence of iron oxidizing acidophile Leptospirillum ferriphilum DSM14647.</title>
        <authorList>
            <person name="Cardenas J.P."/>
            <person name="Lazcano M."/>
            <person name="Ossandon F.J."/>
            <person name="Corbett M."/>
            <person name="Holmes D.S."/>
            <person name="Watkin E."/>
        </authorList>
    </citation>
    <scope>NUCLEOTIDE SEQUENCE [LARGE SCALE GENOMIC DNA]</scope>
    <source>
        <strain evidence="2 3">DSM 14647</strain>
    </source>
</reference>
<dbReference type="EMBL" id="JPGK01000010">
    <property type="protein sequence ID" value="KGA92948.1"/>
    <property type="molecule type" value="Genomic_DNA"/>
</dbReference>
<feature type="region of interest" description="Disordered" evidence="1">
    <location>
        <begin position="1"/>
        <end position="37"/>
    </location>
</feature>
<proteinExistence type="predicted"/>
<gene>
    <name evidence="2" type="ORF">LptCag_1325</name>
</gene>